<sequence length="252" mass="29022">MMDLSFMKGSDLFKALGIKTGFNPDSPQELIQRACKLRQPMAITIDGRLTKFRSVFLKIDDNGETFYMGRLDPPVDEGFLAPNRTVTRISFDIYGIGRHFRAVFLGKNRVGNREILKFTVPEEIDTIQRREYFRVRPRLSDPVNVLFQHRESKQVTGAVDISAGGVCFNSPDRITPDVTLPSVIKLPSDYEPFRVKLNTRGVDKLQNPIYKKGKLIKPYRIRAQFKKLVIADLNALDKYIMDRQRDIIKIIR</sequence>
<evidence type="ECO:0000313" key="1">
    <source>
        <dbReference type="EMBL" id="VAX22553.1"/>
    </source>
</evidence>
<proteinExistence type="predicted"/>
<reference evidence="1" key="1">
    <citation type="submission" date="2018-06" db="EMBL/GenBank/DDBJ databases">
        <authorList>
            <person name="Zhirakovskaya E."/>
        </authorList>
    </citation>
    <scope>NUCLEOTIDE SEQUENCE</scope>
</reference>
<gene>
    <name evidence="1" type="ORF">MNBD_NITROSPINAE02-711</name>
</gene>
<dbReference type="AlphaFoldDB" id="A0A3B1CCZ9"/>
<name>A0A3B1CCZ9_9ZZZZ</name>
<dbReference type="Gene3D" id="2.40.10.220">
    <property type="entry name" value="predicted glycosyltransferase like domains"/>
    <property type="match status" value="1"/>
</dbReference>
<organism evidence="1">
    <name type="scientific">hydrothermal vent metagenome</name>
    <dbReference type="NCBI Taxonomy" id="652676"/>
    <lineage>
        <taxon>unclassified sequences</taxon>
        <taxon>metagenomes</taxon>
        <taxon>ecological metagenomes</taxon>
    </lineage>
</organism>
<accession>A0A3B1CCZ9</accession>
<dbReference type="EMBL" id="UOGE01000077">
    <property type="protein sequence ID" value="VAX22553.1"/>
    <property type="molecule type" value="Genomic_DNA"/>
</dbReference>
<protein>
    <submittedName>
        <fullName evidence="1">Uncharacterized protein</fullName>
    </submittedName>
</protein>